<dbReference type="GO" id="GO:0005886">
    <property type="term" value="C:plasma membrane"/>
    <property type="evidence" value="ECO:0007669"/>
    <property type="project" value="UniProtKB-SubCell"/>
</dbReference>
<dbReference type="GO" id="GO:0016887">
    <property type="term" value="F:ATP hydrolysis activity"/>
    <property type="evidence" value="ECO:0007669"/>
    <property type="project" value="InterPro"/>
</dbReference>
<dbReference type="KEGG" id="swf:E3E12_03035"/>
<keyword evidence="4" id="KW-0067">ATP-binding</keyword>
<sequence length="595" mass="62605">MNASAPPANPDQTASAAQPSPTENTSRRLRRALSALSKRARTQLAMAVVLGSVGAVILVVQMAWLARLINDLAFSHHGFALETRLAFLLMVAACARALVQCAADAMADKAALKITGSLRLELLGHLFRAGPVALAREDSGALATALSEGVEALGPYFARYIPRAAAMTVLPLLILAVVFHVDTTSFIVLAVTGPLVPLFMALVGYGAQAVMRRKWRELLLLGSAFLDMLQGLTTLRLFGEAAQGVRLMGQLSEAHRQSTMGVMRIAFLTTAVLEFFSSLAIAMVAVFCGTRLLNAHMTFEPAFFVLLLAPEFFAPLRAFSASYHARQNAESAFEPLMRIMAMPELRVTSSADDSATAPNGQPLAGPGSLKNVFVRHVSVAYGAPGTQPDVLADASALFPAGQLSVITGPSGSGKTTLVRLLLGMMVPREGTVGATSVTGAILSPAQLSIGWVPQQPFLLAASVAENLRLANPDATTPQLEEAVRLAGATSFINALPGGLDYVLGERGAPLSAGQIRRLALARALLRNPAVLLFDEPTADLDRASAQQVVKAMQQAIPGRVTIAISHRSDVMAIAGPIVHLENGTVSEVATAGEMS</sequence>
<reference evidence="11 12" key="1">
    <citation type="submission" date="2019-03" db="EMBL/GenBank/DDBJ databases">
        <title>The complete genome sequence of Swingsia_sp. F3b2 LMG30590(T).</title>
        <authorList>
            <person name="Chua K.-O."/>
            <person name="Chan K.-G."/>
            <person name="See-Too W.-S."/>
        </authorList>
    </citation>
    <scope>NUCLEOTIDE SEQUENCE [LARGE SCALE GENOMIC DNA]</scope>
    <source>
        <strain evidence="11 12">F3b2</strain>
    </source>
</reference>
<evidence type="ECO:0000256" key="8">
    <source>
        <dbReference type="SAM" id="Phobius"/>
    </source>
</evidence>
<keyword evidence="5 8" id="KW-1133">Transmembrane helix</keyword>
<feature type="compositionally biased region" description="Polar residues" evidence="7">
    <location>
        <begin position="10"/>
        <end position="24"/>
    </location>
</feature>
<dbReference type="CDD" id="cd18584">
    <property type="entry name" value="ABC_6TM_AarD_CydD"/>
    <property type="match status" value="1"/>
</dbReference>
<dbReference type="GO" id="GO:0042883">
    <property type="term" value="P:cysteine transport"/>
    <property type="evidence" value="ECO:0007669"/>
    <property type="project" value="InterPro"/>
</dbReference>
<dbReference type="InterPro" id="IPR014216">
    <property type="entry name" value="ABC_transptr_CydD"/>
</dbReference>
<dbReference type="InterPro" id="IPR039421">
    <property type="entry name" value="Type_1_exporter"/>
</dbReference>
<gene>
    <name evidence="11" type="primary">cydD</name>
    <name evidence="11" type="ORF">E3E12_03035</name>
</gene>
<dbReference type="PROSITE" id="PS50893">
    <property type="entry name" value="ABC_TRANSPORTER_2"/>
    <property type="match status" value="1"/>
</dbReference>
<dbReference type="PROSITE" id="PS50929">
    <property type="entry name" value="ABC_TM1F"/>
    <property type="match status" value="1"/>
</dbReference>
<organism evidence="11 12">
    <name type="scientific">Formicincola oecophyllae</name>
    <dbReference type="NCBI Taxonomy" id="2558361"/>
    <lineage>
        <taxon>Bacteria</taxon>
        <taxon>Pseudomonadati</taxon>
        <taxon>Pseudomonadota</taxon>
        <taxon>Alphaproteobacteria</taxon>
        <taxon>Acetobacterales</taxon>
        <taxon>Acetobacteraceae</taxon>
        <taxon>Formicincola</taxon>
    </lineage>
</organism>
<dbReference type="InterPro" id="IPR003593">
    <property type="entry name" value="AAA+_ATPase"/>
</dbReference>
<evidence type="ECO:0000256" key="3">
    <source>
        <dbReference type="ARBA" id="ARBA00022741"/>
    </source>
</evidence>
<accession>A0A4Y6UB51</accession>
<evidence type="ECO:0000259" key="10">
    <source>
        <dbReference type="PROSITE" id="PS50929"/>
    </source>
</evidence>
<evidence type="ECO:0000259" key="9">
    <source>
        <dbReference type="PROSITE" id="PS50893"/>
    </source>
</evidence>
<dbReference type="InterPro" id="IPR027417">
    <property type="entry name" value="P-loop_NTPase"/>
</dbReference>
<comment type="subcellular location">
    <subcellularLocation>
        <location evidence="1">Cell membrane</location>
        <topology evidence="1">Multi-pass membrane protein</topology>
    </subcellularLocation>
</comment>
<dbReference type="SUPFAM" id="SSF52540">
    <property type="entry name" value="P-loop containing nucleoside triphosphate hydrolases"/>
    <property type="match status" value="1"/>
</dbReference>
<evidence type="ECO:0000313" key="11">
    <source>
        <dbReference type="EMBL" id="QDH13345.1"/>
    </source>
</evidence>
<dbReference type="PROSITE" id="PS00211">
    <property type="entry name" value="ABC_TRANSPORTER_1"/>
    <property type="match status" value="1"/>
</dbReference>
<keyword evidence="12" id="KW-1185">Reference proteome</keyword>
<feature type="domain" description="ABC transmembrane type-1" evidence="10">
    <location>
        <begin position="45"/>
        <end position="328"/>
    </location>
</feature>
<protein>
    <submittedName>
        <fullName evidence="11">Thiol reductant ABC exporter subunit CydD</fullName>
    </submittedName>
</protein>
<feature type="transmembrane region" description="Helical" evidence="8">
    <location>
        <begin position="44"/>
        <end position="65"/>
    </location>
</feature>
<evidence type="ECO:0000313" key="12">
    <source>
        <dbReference type="Proteomes" id="UP000318709"/>
    </source>
</evidence>
<feature type="transmembrane region" description="Helical" evidence="8">
    <location>
        <begin position="265"/>
        <end position="289"/>
    </location>
</feature>
<dbReference type="EMBL" id="CP038231">
    <property type="protein sequence ID" value="QDH13345.1"/>
    <property type="molecule type" value="Genomic_DNA"/>
</dbReference>
<dbReference type="InterPro" id="IPR017871">
    <property type="entry name" value="ABC_transporter-like_CS"/>
</dbReference>
<dbReference type="InterPro" id="IPR003439">
    <property type="entry name" value="ABC_transporter-like_ATP-bd"/>
</dbReference>
<feature type="transmembrane region" description="Helical" evidence="8">
    <location>
        <begin position="164"/>
        <end position="181"/>
    </location>
</feature>
<keyword evidence="6 8" id="KW-0472">Membrane</keyword>
<dbReference type="Gene3D" id="1.20.1560.10">
    <property type="entry name" value="ABC transporter type 1, transmembrane domain"/>
    <property type="match status" value="1"/>
</dbReference>
<name>A0A4Y6UB51_9PROT</name>
<dbReference type="Gene3D" id="3.40.50.300">
    <property type="entry name" value="P-loop containing nucleotide triphosphate hydrolases"/>
    <property type="match status" value="1"/>
</dbReference>
<proteinExistence type="predicted"/>
<dbReference type="InterPro" id="IPR011527">
    <property type="entry name" value="ABC1_TM_dom"/>
</dbReference>
<dbReference type="RefSeq" id="WP_141443006.1">
    <property type="nucleotide sequence ID" value="NZ_CP038231.1"/>
</dbReference>
<dbReference type="AlphaFoldDB" id="A0A4Y6UB51"/>
<evidence type="ECO:0000256" key="4">
    <source>
        <dbReference type="ARBA" id="ARBA00022840"/>
    </source>
</evidence>
<dbReference type="Proteomes" id="UP000318709">
    <property type="component" value="Chromosome"/>
</dbReference>
<evidence type="ECO:0000256" key="1">
    <source>
        <dbReference type="ARBA" id="ARBA00004651"/>
    </source>
</evidence>
<evidence type="ECO:0000256" key="2">
    <source>
        <dbReference type="ARBA" id="ARBA00022692"/>
    </source>
</evidence>
<dbReference type="Pfam" id="PF00664">
    <property type="entry name" value="ABC_membrane"/>
    <property type="match status" value="1"/>
</dbReference>
<evidence type="ECO:0000256" key="7">
    <source>
        <dbReference type="SAM" id="MobiDB-lite"/>
    </source>
</evidence>
<dbReference type="NCBIfam" id="TIGR02857">
    <property type="entry name" value="CydD"/>
    <property type="match status" value="1"/>
</dbReference>
<evidence type="ECO:0000256" key="6">
    <source>
        <dbReference type="ARBA" id="ARBA00023136"/>
    </source>
</evidence>
<dbReference type="InterPro" id="IPR036640">
    <property type="entry name" value="ABC1_TM_sf"/>
</dbReference>
<feature type="transmembrane region" description="Helical" evidence="8">
    <location>
        <begin position="187"/>
        <end position="206"/>
    </location>
</feature>
<dbReference type="SMART" id="SM00382">
    <property type="entry name" value="AAA"/>
    <property type="match status" value="1"/>
</dbReference>
<dbReference type="PANTHER" id="PTHR24221">
    <property type="entry name" value="ATP-BINDING CASSETTE SUB-FAMILY B"/>
    <property type="match status" value="1"/>
</dbReference>
<feature type="transmembrane region" description="Helical" evidence="8">
    <location>
        <begin position="85"/>
        <end position="103"/>
    </location>
</feature>
<dbReference type="GO" id="GO:0005524">
    <property type="term" value="F:ATP binding"/>
    <property type="evidence" value="ECO:0007669"/>
    <property type="project" value="UniProtKB-KW"/>
</dbReference>
<dbReference type="OrthoDB" id="5288404at2"/>
<dbReference type="PANTHER" id="PTHR24221:SF590">
    <property type="entry name" value="COMPONENT LINKED WITH THE ASSEMBLY OF CYTOCHROME' TRANSPORT TRANSMEMBRANE ATP-BINDING PROTEIN ABC TRANSPORTER CYDD-RELATED"/>
    <property type="match status" value="1"/>
</dbReference>
<dbReference type="Pfam" id="PF00005">
    <property type="entry name" value="ABC_tran"/>
    <property type="match status" value="1"/>
</dbReference>
<feature type="domain" description="ABC transporter" evidence="9">
    <location>
        <begin position="374"/>
        <end position="594"/>
    </location>
</feature>
<dbReference type="SUPFAM" id="SSF90123">
    <property type="entry name" value="ABC transporter transmembrane region"/>
    <property type="match status" value="1"/>
</dbReference>
<dbReference type="GO" id="GO:0140359">
    <property type="term" value="F:ABC-type transporter activity"/>
    <property type="evidence" value="ECO:0007669"/>
    <property type="project" value="InterPro"/>
</dbReference>
<feature type="region of interest" description="Disordered" evidence="7">
    <location>
        <begin position="1"/>
        <end position="26"/>
    </location>
</feature>
<keyword evidence="2 8" id="KW-0812">Transmembrane</keyword>
<evidence type="ECO:0000256" key="5">
    <source>
        <dbReference type="ARBA" id="ARBA00022989"/>
    </source>
</evidence>
<keyword evidence="3" id="KW-0547">Nucleotide-binding</keyword>